<dbReference type="Proteomes" id="UP000321820">
    <property type="component" value="Chromosome"/>
</dbReference>
<feature type="transmembrane region" description="Helical" evidence="6">
    <location>
        <begin position="275"/>
        <end position="296"/>
    </location>
</feature>
<dbReference type="RefSeq" id="WP_147647422.1">
    <property type="nucleotide sequence ID" value="NZ_CP042806.1"/>
</dbReference>
<dbReference type="GO" id="GO:0022857">
    <property type="term" value="F:transmembrane transporter activity"/>
    <property type="evidence" value="ECO:0007669"/>
    <property type="project" value="InterPro"/>
</dbReference>
<dbReference type="InterPro" id="IPR004748">
    <property type="entry name" value="Polyol_permease-like"/>
</dbReference>
<gene>
    <name evidence="8" type="ORF">FTW19_09610</name>
</gene>
<feature type="transmembrane region" description="Helical" evidence="6">
    <location>
        <begin position="369"/>
        <end position="389"/>
    </location>
</feature>
<dbReference type="EMBL" id="CP042806">
    <property type="protein sequence ID" value="QEE28232.1"/>
    <property type="molecule type" value="Genomic_DNA"/>
</dbReference>
<keyword evidence="9" id="KW-1185">Reference proteome</keyword>
<proteinExistence type="predicted"/>
<evidence type="ECO:0000256" key="6">
    <source>
        <dbReference type="SAM" id="Phobius"/>
    </source>
</evidence>
<feature type="domain" description="Major facilitator superfamily (MFS) profile" evidence="7">
    <location>
        <begin position="27"/>
        <end position="420"/>
    </location>
</feature>
<feature type="transmembrane region" description="Helical" evidence="6">
    <location>
        <begin position="96"/>
        <end position="118"/>
    </location>
</feature>
<feature type="transmembrane region" description="Helical" evidence="6">
    <location>
        <begin position="185"/>
        <end position="206"/>
    </location>
</feature>
<evidence type="ECO:0000256" key="3">
    <source>
        <dbReference type="ARBA" id="ARBA00022692"/>
    </source>
</evidence>
<keyword evidence="3 6" id="KW-0812">Transmembrane</keyword>
<keyword evidence="2" id="KW-1003">Cell membrane</keyword>
<dbReference type="GO" id="GO:0005886">
    <property type="term" value="C:plasma membrane"/>
    <property type="evidence" value="ECO:0007669"/>
    <property type="project" value="UniProtKB-SubCell"/>
</dbReference>
<dbReference type="SUPFAM" id="SSF103473">
    <property type="entry name" value="MFS general substrate transporter"/>
    <property type="match status" value="1"/>
</dbReference>
<dbReference type="KEGG" id="talb:FTW19_09610"/>
<sequence>MESTASFPETLASKSSSRLEAIGIPPVLLWGFVGLLLFMIGDGVESGFFTPYLVSRGLTIGDAATISSVYGAMAALAGWLSGALSDVWGPRRVIKIGLILWLLFQVLFLTLGLQHAAYPAVLMTYGLRGLGYPLFAFGFLVWITLAAPKHRLASAMGWFWFAFTGGLPTLGSQVARLSIPYFGQYGTFWIATALVLTGGAVLLIGVREPRGNSRLIAENDNPFHALLNSVTLAWRKPKTGIACVVRVINTAPEFGFFVILPAFFQDRIGLTQAQFLTLLSAIFLSNIIWNLLFGLIGDRFGWRQTVAICGGLGCTITTLALYYVPLATKSYGLSVAIGMLYGATLAGYVPLSALAPMLAPENRGEALSLLSLGAGGAMLVGPGLVRIFYHSVGIGGLMWIFAGLYLLSSLLAWTLTIPNESHSEI</sequence>
<protein>
    <submittedName>
        <fullName evidence="8">MFS transporter</fullName>
    </submittedName>
</protein>
<evidence type="ECO:0000313" key="8">
    <source>
        <dbReference type="EMBL" id="QEE28232.1"/>
    </source>
</evidence>
<dbReference type="CDD" id="cd17337">
    <property type="entry name" value="MFS_CsbX"/>
    <property type="match status" value="1"/>
</dbReference>
<dbReference type="InterPro" id="IPR036259">
    <property type="entry name" value="MFS_trans_sf"/>
</dbReference>
<reference evidence="8 9" key="1">
    <citation type="submission" date="2019-08" db="EMBL/GenBank/DDBJ databases">
        <title>Complete genome sequence of Terriglobus albidus strain ORNL.</title>
        <authorList>
            <person name="Podar M."/>
        </authorList>
    </citation>
    <scope>NUCLEOTIDE SEQUENCE [LARGE SCALE GENOMIC DNA]</scope>
    <source>
        <strain evidence="8 9">ORNL</strain>
    </source>
</reference>
<keyword evidence="4 6" id="KW-1133">Transmembrane helix</keyword>
<dbReference type="NCBIfam" id="TIGR00897">
    <property type="entry name" value="2A0118"/>
    <property type="match status" value="1"/>
</dbReference>
<feature type="transmembrane region" description="Helical" evidence="6">
    <location>
        <begin position="396"/>
        <end position="415"/>
    </location>
</feature>
<name>A0A5B9E7L5_9BACT</name>
<feature type="transmembrane region" description="Helical" evidence="6">
    <location>
        <begin position="331"/>
        <end position="349"/>
    </location>
</feature>
<evidence type="ECO:0000256" key="2">
    <source>
        <dbReference type="ARBA" id="ARBA00022475"/>
    </source>
</evidence>
<evidence type="ECO:0000256" key="4">
    <source>
        <dbReference type="ARBA" id="ARBA00022989"/>
    </source>
</evidence>
<dbReference type="OrthoDB" id="3522477at2"/>
<evidence type="ECO:0000313" key="9">
    <source>
        <dbReference type="Proteomes" id="UP000321820"/>
    </source>
</evidence>
<evidence type="ECO:0000259" key="7">
    <source>
        <dbReference type="PROSITE" id="PS50850"/>
    </source>
</evidence>
<feature type="transmembrane region" description="Helical" evidence="6">
    <location>
        <begin position="130"/>
        <end position="147"/>
    </location>
</feature>
<dbReference type="PANTHER" id="PTHR43124:SF3">
    <property type="entry name" value="CHLORAMPHENICOL EFFLUX PUMP RV0191"/>
    <property type="match status" value="1"/>
</dbReference>
<organism evidence="8 9">
    <name type="scientific">Terriglobus albidus</name>
    <dbReference type="NCBI Taxonomy" id="1592106"/>
    <lineage>
        <taxon>Bacteria</taxon>
        <taxon>Pseudomonadati</taxon>
        <taxon>Acidobacteriota</taxon>
        <taxon>Terriglobia</taxon>
        <taxon>Terriglobales</taxon>
        <taxon>Acidobacteriaceae</taxon>
        <taxon>Terriglobus</taxon>
    </lineage>
</organism>
<feature type="transmembrane region" description="Helical" evidence="6">
    <location>
        <begin position="302"/>
        <end position="324"/>
    </location>
</feature>
<dbReference type="PROSITE" id="PS50850">
    <property type="entry name" value="MFS"/>
    <property type="match status" value="1"/>
</dbReference>
<dbReference type="PANTHER" id="PTHR43124">
    <property type="entry name" value="PURINE EFFLUX PUMP PBUE"/>
    <property type="match status" value="1"/>
</dbReference>
<evidence type="ECO:0000256" key="5">
    <source>
        <dbReference type="ARBA" id="ARBA00023136"/>
    </source>
</evidence>
<evidence type="ECO:0000256" key="1">
    <source>
        <dbReference type="ARBA" id="ARBA00004651"/>
    </source>
</evidence>
<dbReference type="Pfam" id="PF07690">
    <property type="entry name" value="MFS_1"/>
    <property type="match status" value="2"/>
</dbReference>
<comment type="subcellular location">
    <subcellularLocation>
        <location evidence="1">Cell membrane</location>
        <topology evidence="1">Multi-pass membrane protein</topology>
    </subcellularLocation>
</comment>
<dbReference type="InterPro" id="IPR011701">
    <property type="entry name" value="MFS"/>
</dbReference>
<dbReference type="InterPro" id="IPR020846">
    <property type="entry name" value="MFS_dom"/>
</dbReference>
<dbReference type="InterPro" id="IPR050189">
    <property type="entry name" value="MFS_Efflux_Transporters"/>
</dbReference>
<feature type="transmembrane region" description="Helical" evidence="6">
    <location>
        <begin position="21"/>
        <end position="40"/>
    </location>
</feature>
<keyword evidence="5 6" id="KW-0472">Membrane</keyword>
<feature type="transmembrane region" description="Helical" evidence="6">
    <location>
        <begin position="159"/>
        <end position="179"/>
    </location>
</feature>
<dbReference type="AlphaFoldDB" id="A0A5B9E7L5"/>
<feature type="transmembrane region" description="Helical" evidence="6">
    <location>
        <begin position="60"/>
        <end position="84"/>
    </location>
</feature>
<accession>A0A5B9E7L5</accession>
<dbReference type="Gene3D" id="1.20.1250.20">
    <property type="entry name" value="MFS general substrate transporter like domains"/>
    <property type="match status" value="2"/>
</dbReference>